<dbReference type="AlphaFoldDB" id="A0A0D2D0W0"/>
<dbReference type="GO" id="GO:0000166">
    <property type="term" value="F:nucleotide binding"/>
    <property type="evidence" value="ECO:0007669"/>
    <property type="project" value="InterPro"/>
</dbReference>
<dbReference type="InterPro" id="IPR000683">
    <property type="entry name" value="Gfo/Idh/MocA-like_OxRdtase_N"/>
</dbReference>
<dbReference type="GO" id="GO:0016491">
    <property type="term" value="F:oxidoreductase activity"/>
    <property type="evidence" value="ECO:0007669"/>
    <property type="project" value="UniProtKB-KW"/>
</dbReference>
<dbReference type="Proteomes" id="UP000054266">
    <property type="component" value="Unassembled WGS sequence"/>
</dbReference>
<evidence type="ECO:0008006" key="7">
    <source>
        <dbReference type="Google" id="ProtNLM"/>
    </source>
</evidence>
<feature type="domain" description="Gfo/Idh/MocA-like oxidoreductase N-terminal" evidence="3">
    <location>
        <begin position="6"/>
        <end position="133"/>
    </location>
</feature>
<proteinExistence type="inferred from homology"/>
<dbReference type="Gene3D" id="3.40.50.720">
    <property type="entry name" value="NAD(P)-binding Rossmann-like Domain"/>
    <property type="match status" value="1"/>
</dbReference>
<comment type="similarity">
    <text evidence="1">Belongs to the Gfo/Idh/MocA family.</text>
</comment>
<evidence type="ECO:0000256" key="2">
    <source>
        <dbReference type="ARBA" id="ARBA00023002"/>
    </source>
</evidence>
<feature type="domain" description="GFO/IDH/MocA-like oxidoreductase" evidence="4">
    <location>
        <begin position="143"/>
        <end position="267"/>
    </location>
</feature>
<protein>
    <recommendedName>
        <fullName evidence="7">Gfo/Idh/MocA-like oxidoreductase N-terminal domain-containing protein</fullName>
    </recommendedName>
</protein>
<dbReference type="Pfam" id="PF01408">
    <property type="entry name" value="GFO_IDH_MocA"/>
    <property type="match status" value="1"/>
</dbReference>
<accession>A0A0D2D0W0</accession>
<keyword evidence="6" id="KW-1185">Reference proteome</keyword>
<dbReference type="HOGENOM" id="CLU_023194_19_0_1"/>
<dbReference type="PANTHER" id="PTHR43708">
    <property type="entry name" value="CONSERVED EXPRESSED OXIDOREDUCTASE (EUROFUNG)"/>
    <property type="match status" value="1"/>
</dbReference>
<dbReference type="PANTHER" id="PTHR43708:SF5">
    <property type="entry name" value="CONSERVED EXPRESSED OXIDOREDUCTASE (EUROFUNG)-RELATED"/>
    <property type="match status" value="1"/>
</dbReference>
<name>A0A0D2D0W0_9EURO</name>
<dbReference type="Pfam" id="PF22725">
    <property type="entry name" value="GFO_IDH_MocA_C3"/>
    <property type="match status" value="1"/>
</dbReference>
<gene>
    <name evidence="5" type="ORF">PV04_03302</name>
</gene>
<dbReference type="InterPro" id="IPR051317">
    <property type="entry name" value="Gfo/Idh/MocA_oxidoreduct"/>
</dbReference>
<dbReference type="InterPro" id="IPR036291">
    <property type="entry name" value="NAD(P)-bd_dom_sf"/>
</dbReference>
<evidence type="ECO:0000313" key="6">
    <source>
        <dbReference type="Proteomes" id="UP000054266"/>
    </source>
</evidence>
<reference evidence="5 6" key="1">
    <citation type="submission" date="2015-01" db="EMBL/GenBank/DDBJ databases">
        <title>The Genome Sequence of Capronia semiimmersa CBS27337.</title>
        <authorList>
            <consortium name="The Broad Institute Genomics Platform"/>
            <person name="Cuomo C."/>
            <person name="de Hoog S."/>
            <person name="Gorbushina A."/>
            <person name="Stielow B."/>
            <person name="Teixiera M."/>
            <person name="Abouelleil A."/>
            <person name="Chapman S.B."/>
            <person name="Priest M."/>
            <person name="Young S.K."/>
            <person name="Wortman J."/>
            <person name="Nusbaum C."/>
            <person name="Birren B."/>
        </authorList>
    </citation>
    <scope>NUCLEOTIDE SEQUENCE [LARGE SCALE GENOMIC DNA]</scope>
    <source>
        <strain evidence="5 6">CBS 27337</strain>
    </source>
</reference>
<sequence length="382" mass="43136">MTSSPIRLGIIGYGFSTKCFHLPFINALPADFKVVAFFQRSEPPKDPKAAEPGSHCTVDYPDVKHYSQKEEFFAEKAIDVVIVCSRQDTHAEYATRALNAGKHVVVEKAFTRTTAEADDLIALAKEKNKILTVFQNRRWDNDFQTLRHLIAKDALGTIKELEIHYDVDFPFWMRNMNKKEYSPGDGMTFGLGSHTFDQALLLFGRPSRVAGFLRVLRGIDSEVEDSFTAILQYEGLQKDLLVTVKTNVVSPLKDQLKYVARGTKGSYVKHGTCIQEAQILGNPPLAVTDNSFGHEPPHLYGLLTSKNEPFDRGHQIHEPEVNLWVGRYPTIPGHWLGFYENLRDAIRGKAEIAVQPEQSRDGIRLIELVRESSQTGTIVKWH</sequence>
<evidence type="ECO:0000256" key="1">
    <source>
        <dbReference type="ARBA" id="ARBA00010928"/>
    </source>
</evidence>
<dbReference type="InterPro" id="IPR055170">
    <property type="entry name" value="GFO_IDH_MocA-like_dom"/>
</dbReference>
<dbReference type="SUPFAM" id="SSF51735">
    <property type="entry name" value="NAD(P)-binding Rossmann-fold domains"/>
    <property type="match status" value="1"/>
</dbReference>
<evidence type="ECO:0000313" key="5">
    <source>
        <dbReference type="EMBL" id="KIW71096.1"/>
    </source>
</evidence>
<evidence type="ECO:0000259" key="4">
    <source>
        <dbReference type="Pfam" id="PF22725"/>
    </source>
</evidence>
<evidence type="ECO:0000259" key="3">
    <source>
        <dbReference type="Pfam" id="PF01408"/>
    </source>
</evidence>
<dbReference type="Gene3D" id="3.30.360.10">
    <property type="entry name" value="Dihydrodipicolinate Reductase, domain 2"/>
    <property type="match status" value="1"/>
</dbReference>
<dbReference type="EMBL" id="KN846957">
    <property type="protein sequence ID" value="KIW71097.1"/>
    <property type="molecule type" value="Genomic_DNA"/>
</dbReference>
<keyword evidence="2" id="KW-0560">Oxidoreductase</keyword>
<dbReference type="EMBL" id="KN846957">
    <property type="protein sequence ID" value="KIW71096.1"/>
    <property type="molecule type" value="Genomic_DNA"/>
</dbReference>
<organism evidence="5 6">
    <name type="scientific">Phialophora macrospora</name>
    <dbReference type="NCBI Taxonomy" id="1851006"/>
    <lineage>
        <taxon>Eukaryota</taxon>
        <taxon>Fungi</taxon>
        <taxon>Dikarya</taxon>
        <taxon>Ascomycota</taxon>
        <taxon>Pezizomycotina</taxon>
        <taxon>Eurotiomycetes</taxon>
        <taxon>Chaetothyriomycetidae</taxon>
        <taxon>Chaetothyriales</taxon>
        <taxon>Herpotrichiellaceae</taxon>
        <taxon>Phialophora</taxon>
    </lineage>
</organism>
<dbReference type="STRING" id="5601.A0A0D2D0W0"/>